<dbReference type="InterPro" id="IPR050595">
    <property type="entry name" value="Bact_response_regulator"/>
</dbReference>
<dbReference type="InterPro" id="IPR001789">
    <property type="entry name" value="Sig_transdc_resp-reg_receiver"/>
</dbReference>
<keyword evidence="1 2" id="KW-0597">Phosphoprotein</keyword>
<dbReference type="PANTHER" id="PTHR44591:SF3">
    <property type="entry name" value="RESPONSE REGULATORY DOMAIN-CONTAINING PROTEIN"/>
    <property type="match status" value="1"/>
</dbReference>
<reference evidence="5 6" key="1">
    <citation type="submission" date="2016-11" db="EMBL/GenBank/DDBJ databases">
        <authorList>
            <person name="Varghese N."/>
            <person name="Submissions S."/>
        </authorList>
    </citation>
    <scope>NUCLEOTIDE SEQUENCE [LARGE SCALE GENOMIC DNA]</scope>
    <source>
        <strain evidence="5 6">DSM 17919</strain>
    </source>
</reference>
<evidence type="ECO:0000313" key="5">
    <source>
        <dbReference type="EMBL" id="SHJ08462.1"/>
    </source>
</evidence>
<organism evidence="5 6">
    <name type="scientific">Halodesulfovibrio aestuarii</name>
    <dbReference type="NCBI Taxonomy" id="126333"/>
    <lineage>
        <taxon>Bacteria</taxon>
        <taxon>Pseudomonadati</taxon>
        <taxon>Thermodesulfobacteriota</taxon>
        <taxon>Desulfovibrionia</taxon>
        <taxon>Desulfovibrionales</taxon>
        <taxon>Desulfovibrionaceae</taxon>
        <taxon>Halodesulfovibrio</taxon>
    </lineage>
</organism>
<evidence type="ECO:0000256" key="2">
    <source>
        <dbReference type="PROSITE-ProRule" id="PRU00169"/>
    </source>
</evidence>
<dbReference type="PROSITE" id="PS50110">
    <property type="entry name" value="RESPONSE_REGULATORY"/>
    <property type="match status" value="1"/>
</dbReference>
<evidence type="ECO:0000313" key="6">
    <source>
        <dbReference type="Proteomes" id="UP000184001"/>
    </source>
</evidence>
<dbReference type="Gene3D" id="3.40.50.2300">
    <property type="match status" value="1"/>
</dbReference>
<dbReference type="GO" id="GO:0000160">
    <property type="term" value="P:phosphorelay signal transduction system"/>
    <property type="evidence" value="ECO:0007669"/>
    <property type="project" value="InterPro"/>
</dbReference>
<evidence type="ECO:0000313" key="7">
    <source>
        <dbReference type="Proteomes" id="UP001568358"/>
    </source>
</evidence>
<dbReference type="Proteomes" id="UP000184001">
    <property type="component" value="Unassembled WGS sequence"/>
</dbReference>
<comment type="caution">
    <text evidence="5">The sequence shown here is derived from an EMBL/GenBank/DDBJ whole genome shotgun (WGS) entry which is preliminary data.</text>
</comment>
<evidence type="ECO:0000259" key="3">
    <source>
        <dbReference type="PROSITE" id="PS50110"/>
    </source>
</evidence>
<feature type="domain" description="Response regulatory" evidence="3">
    <location>
        <begin position="4"/>
        <end position="119"/>
    </location>
</feature>
<dbReference type="SUPFAM" id="SSF52172">
    <property type="entry name" value="CheY-like"/>
    <property type="match status" value="1"/>
</dbReference>
<reference evidence="4 7" key="2">
    <citation type="submission" date="2024-07" db="EMBL/GenBank/DDBJ databases">
        <title>Active virus-host system and metabolic interactions in a Lokiarchaeon culture.</title>
        <authorList>
            <person name="Ponce Toledo R.I."/>
            <person name="Rodrigues Oliveira T."/>
            <person name="Schleper C."/>
        </authorList>
    </citation>
    <scope>NUCLEOTIDE SEQUENCE [LARGE SCALE GENOMIC DNA]</scope>
    <source>
        <strain evidence="4 7">B35</strain>
    </source>
</reference>
<dbReference type="Proteomes" id="UP001568358">
    <property type="component" value="Unassembled WGS sequence"/>
</dbReference>
<dbReference type="InterPro" id="IPR011006">
    <property type="entry name" value="CheY-like_superfamily"/>
</dbReference>
<dbReference type="RefSeq" id="WP_020000439.1">
    <property type="nucleotide sequence ID" value="NZ_CP192217.1"/>
</dbReference>
<dbReference type="Pfam" id="PF00072">
    <property type="entry name" value="Response_reg"/>
    <property type="match status" value="1"/>
</dbReference>
<dbReference type="EMBL" id="FQZR01000003">
    <property type="protein sequence ID" value="SHJ08462.1"/>
    <property type="molecule type" value="Genomic_DNA"/>
</dbReference>
<keyword evidence="7" id="KW-1185">Reference proteome</keyword>
<name>A0A8G2FB29_9BACT</name>
<protein>
    <submittedName>
        <fullName evidence="4">PleD family two-component system response regulator</fullName>
    </submittedName>
    <submittedName>
        <fullName evidence="5">Response regulator receiver domain-containing protein</fullName>
    </submittedName>
</protein>
<evidence type="ECO:0000256" key="1">
    <source>
        <dbReference type="ARBA" id="ARBA00022553"/>
    </source>
</evidence>
<sequence length="122" mass="13315">MQKTILIADDHPEIRTLVRITLSSDGFNVAECKTAPEAVALAKKISPHLILMDIDMPGEYNGITATQILSTDPETIKSPVIMLTASKDLQDDSLRSGAVAYLTKPFSPLALLKHVQLFARNN</sequence>
<evidence type="ECO:0000313" key="4">
    <source>
        <dbReference type="EMBL" id="MEZ6853615.1"/>
    </source>
</evidence>
<feature type="modified residue" description="4-aspartylphosphate" evidence="2">
    <location>
        <position position="53"/>
    </location>
</feature>
<dbReference type="PANTHER" id="PTHR44591">
    <property type="entry name" value="STRESS RESPONSE REGULATOR PROTEIN 1"/>
    <property type="match status" value="1"/>
</dbReference>
<dbReference type="SMART" id="SM00448">
    <property type="entry name" value="REC"/>
    <property type="match status" value="1"/>
</dbReference>
<dbReference type="AlphaFoldDB" id="A0A8G2FB29"/>
<proteinExistence type="predicted"/>
<dbReference type="EMBL" id="JBFSOO010000005">
    <property type="protein sequence ID" value="MEZ6853615.1"/>
    <property type="molecule type" value="Genomic_DNA"/>
</dbReference>
<gene>
    <name evidence="4" type="ORF">AB2Z07_08740</name>
    <name evidence="5" type="ORF">SAMN05660830_01598</name>
</gene>
<accession>A0A8G2FB29</accession>